<dbReference type="OrthoDB" id="3687632at2759"/>
<dbReference type="STRING" id="1392247.A0A3N4KL94"/>
<reference evidence="2 3" key="1">
    <citation type="journal article" date="2018" name="Nat. Ecol. Evol.">
        <title>Pezizomycetes genomes reveal the molecular basis of ectomycorrhizal truffle lifestyle.</title>
        <authorList>
            <person name="Murat C."/>
            <person name="Payen T."/>
            <person name="Noel B."/>
            <person name="Kuo A."/>
            <person name="Morin E."/>
            <person name="Chen J."/>
            <person name="Kohler A."/>
            <person name="Krizsan K."/>
            <person name="Balestrini R."/>
            <person name="Da Silva C."/>
            <person name="Montanini B."/>
            <person name="Hainaut M."/>
            <person name="Levati E."/>
            <person name="Barry K.W."/>
            <person name="Belfiori B."/>
            <person name="Cichocki N."/>
            <person name="Clum A."/>
            <person name="Dockter R.B."/>
            <person name="Fauchery L."/>
            <person name="Guy J."/>
            <person name="Iotti M."/>
            <person name="Le Tacon F."/>
            <person name="Lindquist E.A."/>
            <person name="Lipzen A."/>
            <person name="Malagnac F."/>
            <person name="Mello A."/>
            <person name="Molinier V."/>
            <person name="Miyauchi S."/>
            <person name="Poulain J."/>
            <person name="Riccioni C."/>
            <person name="Rubini A."/>
            <person name="Sitrit Y."/>
            <person name="Splivallo R."/>
            <person name="Traeger S."/>
            <person name="Wang M."/>
            <person name="Zifcakova L."/>
            <person name="Wipf D."/>
            <person name="Zambonelli A."/>
            <person name="Paolocci F."/>
            <person name="Nowrousian M."/>
            <person name="Ottonello S."/>
            <person name="Baldrian P."/>
            <person name="Spatafora J.W."/>
            <person name="Henrissat B."/>
            <person name="Nagy L.G."/>
            <person name="Aury J.M."/>
            <person name="Wincker P."/>
            <person name="Grigoriev I.V."/>
            <person name="Bonfante P."/>
            <person name="Martin F.M."/>
        </authorList>
    </citation>
    <scope>NUCLEOTIDE SEQUENCE [LARGE SCALE GENOMIC DNA]</scope>
    <source>
        <strain evidence="2 3">CCBAS932</strain>
    </source>
</reference>
<feature type="non-terminal residue" evidence="2">
    <location>
        <position position="357"/>
    </location>
</feature>
<evidence type="ECO:0000259" key="1">
    <source>
        <dbReference type="Pfam" id="PF22893"/>
    </source>
</evidence>
<protein>
    <recommendedName>
        <fullName evidence="1">Ubiquitin-like domain-containing protein</fullName>
    </recommendedName>
</protein>
<dbReference type="Proteomes" id="UP000277580">
    <property type="component" value="Unassembled WGS sequence"/>
</dbReference>
<dbReference type="InterPro" id="IPR054464">
    <property type="entry name" value="ULD_fung"/>
</dbReference>
<dbReference type="EMBL" id="ML119146">
    <property type="protein sequence ID" value="RPB10072.1"/>
    <property type="molecule type" value="Genomic_DNA"/>
</dbReference>
<accession>A0A3N4KL94</accession>
<evidence type="ECO:0000313" key="3">
    <source>
        <dbReference type="Proteomes" id="UP000277580"/>
    </source>
</evidence>
<dbReference type="AlphaFoldDB" id="A0A3N4KL94"/>
<keyword evidence="3" id="KW-1185">Reference proteome</keyword>
<proteinExistence type="predicted"/>
<dbReference type="Pfam" id="PF22893">
    <property type="entry name" value="ULD_2"/>
    <property type="match status" value="1"/>
</dbReference>
<organism evidence="2 3">
    <name type="scientific">Morchella conica CCBAS932</name>
    <dbReference type="NCBI Taxonomy" id="1392247"/>
    <lineage>
        <taxon>Eukaryota</taxon>
        <taxon>Fungi</taxon>
        <taxon>Dikarya</taxon>
        <taxon>Ascomycota</taxon>
        <taxon>Pezizomycotina</taxon>
        <taxon>Pezizomycetes</taxon>
        <taxon>Pezizales</taxon>
        <taxon>Morchellaceae</taxon>
        <taxon>Morchella</taxon>
    </lineage>
</organism>
<sequence>MALPVSIGDAILCTQLLINFYKDYRGFPSSHNSLRNRLRTADITLKSLTESITAEDSHTEPTLAGPITQDQASLIRCKALYDNIRVLLDKYDPSQETSSKSKPVITKAKWAACKQRSIKALLDELENEMGPLEKQKNLSNAQLNQETNAIVRRNMDGNTIFRDPSARNLDFEGVIFTDALDRRMALPFEYCATWEQFYGHLKLSFMSLPGERWVNDGRFEIYDEQNKLALSSEQWNTAIKPGMVISMTMLLHVPSKEHQEGERCPFCQSWCVRFNNKGRNICFECMRWFPVSPAQFIQLGVIKNTMKMRVIKKNLGKDLSIPWRTSGDNDFHDIKALRRFNLIFDMNTLITTIYKRN</sequence>
<dbReference type="PANTHER" id="PTHR38886:SF1">
    <property type="entry name" value="NACHT-NTPASE AND P-LOOP NTPASES N-TERMINAL DOMAIN-CONTAINING PROTEIN"/>
    <property type="match status" value="1"/>
</dbReference>
<dbReference type="PANTHER" id="PTHR38886">
    <property type="entry name" value="SESA DOMAIN-CONTAINING PROTEIN"/>
    <property type="match status" value="1"/>
</dbReference>
<feature type="domain" description="Ubiquitin-like" evidence="1">
    <location>
        <begin position="172"/>
        <end position="252"/>
    </location>
</feature>
<name>A0A3N4KL94_9PEZI</name>
<gene>
    <name evidence="2" type="ORF">P167DRAFT_607575</name>
</gene>
<dbReference type="InParanoid" id="A0A3N4KL94"/>
<evidence type="ECO:0000313" key="2">
    <source>
        <dbReference type="EMBL" id="RPB10072.1"/>
    </source>
</evidence>